<evidence type="ECO:0000313" key="2">
    <source>
        <dbReference type="EMBL" id="JAD15719.1"/>
    </source>
</evidence>
<organism evidence="2">
    <name type="scientific">Arundo donax</name>
    <name type="common">Giant reed</name>
    <name type="synonym">Donax arundinaceus</name>
    <dbReference type="NCBI Taxonomy" id="35708"/>
    <lineage>
        <taxon>Eukaryota</taxon>
        <taxon>Viridiplantae</taxon>
        <taxon>Streptophyta</taxon>
        <taxon>Embryophyta</taxon>
        <taxon>Tracheophyta</taxon>
        <taxon>Spermatophyta</taxon>
        <taxon>Magnoliopsida</taxon>
        <taxon>Liliopsida</taxon>
        <taxon>Poales</taxon>
        <taxon>Poaceae</taxon>
        <taxon>PACMAD clade</taxon>
        <taxon>Arundinoideae</taxon>
        <taxon>Arundineae</taxon>
        <taxon>Arundo</taxon>
    </lineage>
</organism>
<reference evidence="2" key="1">
    <citation type="submission" date="2014-09" db="EMBL/GenBank/DDBJ databases">
        <authorList>
            <person name="Magalhaes I.L.F."/>
            <person name="Oliveira U."/>
            <person name="Santos F.R."/>
            <person name="Vidigal T.H.D.A."/>
            <person name="Brescovit A.D."/>
            <person name="Santos A.J."/>
        </authorList>
    </citation>
    <scope>NUCLEOTIDE SEQUENCE</scope>
    <source>
        <tissue evidence="2">Shoot tissue taken approximately 20 cm above the soil surface</tissue>
    </source>
</reference>
<sequence>MSRSTAPCPGWALMTPYGSCSGYLTGCLLLLVHRRGRWLLKSSTRVRKNSIVQWRSLALMIAVS</sequence>
<dbReference type="AlphaFoldDB" id="A0A0A8XPK0"/>
<keyword evidence="1" id="KW-0472">Membrane</keyword>
<dbReference type="EMBL" id="GBRH01282176">
    <property type="protein sequence ID" value="JAD15719.1"/>
    <property type="molecule type" value="Transcribed_RNA"/>
</dbReference>
<evidence type="ECO:0000256" key="1">
    <source>
        <dbReference type="SAM" id="Phobius"/>
    </source>
</evidence>
<name>A0A0A8XPK0_ARUDO</name>
<proteinExistence type="predicted"/>
<keyword evidence="1" id="KW-1133">Transmembrane helix</keyword>
<keyword evidence="1" id="KW-0812">Transmembrane</keyword>
<reference evidence="2" key="2">
    <citation type="journal article" date="2015" name="Data Brief">
        <title>Shoot transcriptome of the giant reed, Arundo donax.</title>
        <authorList>
            <person name="Barrero R.A."/>
            <person name="Guerrero F.D."/>
            <person name="Moolhuijzen P."/>
            <person name="Goolsby J.A."/>
            <person name="Tidwell J."/>
            <person name="Bellgard S.E."/>
            <person name="Bellgard M.I."/>
        </authorList>
    </citation>
    <scope>NUCLEOTIDE SEQUENCE</scope>
    <source>
        <tissue evidence="2">Shoot tissue taken approximately 20 cm above the soil surface</tissue>
    </source>
</reference>
<accession>A0A0A8XPK0</accession>
<feature type="transmembrane region" description="Helical" evidence="1">
    <location>
        <begin position="12"/>
        <end position="32"/>
    </location>
</feature>
<protein>
    <submittedName>
        <fullName evidence="2">Uncharacterized protein</fullName>
    </submittedName>
</protein>